<keyword evidence="4" id="KW-1185">Reference proteome</keyword>
<proteinExistence type="inferred from homology"/>
<dbReference type="Gene3D" id="3.40.50.720">
    <property type="entry name" value="NAD(P)-binding Rossmann-like Domain"/>
    <property type="match status" value="1"/>
</dbReference>
<comment type="caution">
    <text evidence="3">The sequence shown here is derived from an EMBL/GenBank/DDBJ whole genome shotgun (WGS) entry which is preliminary data.</text>
</comment>
<accession>A0A8H7E8D0</accession>
<dbReference type="AlphaFoldDB" id="A0A8H7E8D0"/>
<name>A0A8H7E8D0_9EURO</name>
<dbReference type="SUPFAM" id="SSF51735">
    <property type="entry name" value="NAD(P)-binding Rossmann-fold domains"/>
    <property type="match status" value="1"/>
</dbReference>
<dbReference type="Pfam" id="PF00106">
    <property type="entry name" value="adh_short"/>
    <property type="match status" value="1"/>
</dbReference>
<evidence type="ECO:0000256" key="2">
    <source>
        <dbReference type="ARBA" id="ARBA00023002"/>
    </source>
</evidence>
<dbReference type="InterPro" id="IPR002347">
    <property type="entry name" value="SDR_fam"/>
</dbReference>
<dbReference type="PRINTS" id="PR00081">
    <property type="entry name" value="GDHRDH"/>
</dbReference>
<evidence type="ECO:0000256" key="1">
    <source>
        <dbReference type="ARBA" id="ARBA00006484"/>
    </source>
</evidence>
<comment type="similarity">
    <text evidence="1">Belongs to the short-chain dehydrogenases/reductases (SDR) family.</text>
</comment>
<dbReference type="EMBL" id="JAACFV010000002">
    <property type="protein sequence ID" value="KAF7514179.1"/>
    <property type="molecule type" value="Genomic_DNA"/>
</dbReference>
<dbReference type="PANTHER" id="PTHR43157">
    <property type="entry name" value="PHOSPHATIDYLINOSITOL-GLYCAN BIOSYNTHESIS CLASS F PROTEIN-RELATED"/>
    <property type="match status" value="1"/>
</dbReference>
<organism evidence="3 4">
    <name type="scientific">Endocarpon pusillum</name>
    <dbReference type="NCBI Taxonomy" id="364733"/>
    <lineage>
        <taxon>Eukaryota</taxon>
        <taxon>Fungi</taxon>
        <taxon>Dikarya</taxon>
        <taxon>Ascomycota</taxon>
        <taxon>Pezizomycotina</taxon>
        <taxon>Eurotiomycetes</taxon>
        <taxon>Chaetothyriomycetidae</taxon>
        <taxon>Verrucariales</taxon>
        <taxon>Verrucariaceae</taxon>
        <taxon>Endocarpon</taxon>
    </lineage>
</organism>
<dbReference type="PANTHER" id="PTHR43157:SF31">
    <property type="entry name" value="PHOSPHATIDYLINOSITOL-GLYCAN BIOSYNTHESIS CLASS F PROTEIN"/>
    <property type="match status" value="1"/>
</dbReference>
<evidence type="ECO:0008006" key="5">
    <source>
        <dbReference type="Google" id="ProtNLM"/>
    </source>
</evidence>
<evidence type="ECO:0000313" key="4">
    <source>
        <dbReference type="Proteomes" id="UP000606974"/>
    </source>
</evidence>
<reference evidence="3" key="1">
    <citation type="submission" date="2020-02" db="EMBL/GenBank/DDBJ databases">
        <authorList>
            <person name="Palmer J.M."/>
        </authorList>
    </citation>
    <scope>NUCLEOTIDE SEQUENCE</scope>
    <source>
        <strain evidence="3">EPUS1.4</strain>
        <tissue evidence="3">Thallus</tissue>
    </source>
</reference>
<dbReference type="GO" id="GO:0016491">
    <property type="term" value="F:oxidoreductase activity"/>
    <property type="evidence" value="ECO:0007669"/>
    <property type="project" value="UniProtKB-KW"/>
</dbReference>
<sequence length="402" mass="44287">MRYVTPSATKQCLRDTLDVIPLTGRLSGSVSALAETDVKSICDHATNKYHPDRTSWERAHIIDNSAHILLTIPLPLRVMGFLYSQLFKRLPYPTGSFAGKTIIITGSNVGLGKEAARHYVRLGASRMILAVRSLDKGQAAKQDIEASTSCADDVIQVWQIDMGSYDSVKQFASRVNTELDRVDIFIANAGIARFRYSTIGDNEAQITVNVVSTFLLAALVMPKLKETAAKYRTRPTLTITTSEVHGHTKFPQRLAPDGQIFATINDKATAEKYKMEMYPISKLLEIYGVRYIAEKHPASTFPVTVNCVNPGLCHSELSRDADSFMFNMVKFLLARSTEVGSRNLFHAGAMGADSHGQYVSDCKIGEPASVVTSKEGKKAQDRVIAELVKKLDAIQPGVWNNI</sequence>
<dbReference type="OrthoDB" id="542013at2759"/>
<evidence type="ECO:0000313" key="3">
    <source>
        <dbReference type="EMBL" id="KAF7514179.1"/>
    </source>
</evidence>
<gene>
    <name evidence="3" type="ORF">GJ744_004504</name>
</gene>
<keyword evidence="2" id="KW-0560">Oxidoreductase</keyword>
<dbReference type="Proteomes" id="UP000606974">
    <property type="component" value="Unassembled WGS sequence"/>
</dbReference>
<protein>
    <recommendedName>
        <fullName evidence="5">Short-chain dehydrogenase</fullName>
    </recommendedName>
</protein>
<dbReference type="InterPro" id="IPR036291">
    <property type="entry name" value="NAD(P)-bd_dom_sf"/>
</dbReference>